<evidence type="ECO:0000256" key="6">
    <source>
        <dbReference type="SAM" id="MobiDB-lite"/>
    </source>
</evidence>
<protein>
    <submittedName>
        <fullName evidence="10">NADH-quinone oxidoreductase subunit L</fullName>
    </submittedName>
</protein>
<feature type="region of interest" description="Disordered" evidence="6">
    <location>
        <begin position="449"/>
        <end position="478"/>
    </location>
</feature>
<evidence type="ECO:0000256" key="7">
    <source>
        <dbReference type="SAM" id="Phobius"/>
    </source>
</evidence>
<evidence type="ECO:0000313" key="11">
    <source>
        <dbReference type="Proteomes" id="UP000600946"/>
    </source>
</evidence>
<feature type="transmembrane region" description="Helical" evidence="7">
    <location>
        <begin position="278"/>
        <end position="295"/>
    </location>
</feature>
<dbReference type="PANTHER" id="PTHR42829">
    <property type="entry name" value="NADH-UBIQUINONE OXIDOREDUCTASE CHAIN 5"/>
    <property type="match status" value="1"/>
</dbReference>
<feature type="compositionally biased region" description="Basic and acidic residues" evidence="6">
    <location>
        <begin position="467"/>
        <end position="478"/>
    </location>
</feature>
<keyword evidence="4 7" id="KW-0472">Membrane</keyword>
<evidence type="ECO:0000259" key="8">
    <source>
        <dbReference type="Pfam" id="PF00361"/>
    </source>
</evidence>
<feature type="transmembrane region" description="Helical" evidence="7">
    <location>
        <begin position="181"/>
        <end position="203"/>
    </location>
</feature>
<dbReference type="PRINTS" id="PR01435">
    <property type="entry name" value="NPOXDRDTASE5"/>
</dbReference>
<dbReference type="GeneID" id="96294858"/>
<dbReference type="PRINTS" id="PR01434">
    <property type="entry name" value="NADHDHGNASE5"/>
</dbReference>
<evidence type="ECO:0000256" key="1">
    <source>
        <dbReference type="ARBA" id="ARBA00004127"/>
    </source>
</evidence>
<sequence>MDNLIALLIAAPLLGAAVLLCGGRRLDKAGHWLGTLLAGASFVIGAVLFVDMLGRSADHRTVTKHLFSWIPVEGFQADVGFQLDQLSMTFVLLITGVGTLIHIYSIGYMEHDENRRRFFGYLNLFLAAMLLLVLADNYLLLYVGWEGVGLASYLLIGFWQHKPSAATAAKKAFLVNRVGDMGLSIAIMVMFTTFGSFAFSTVLGEAGGASSGRDTAIGLMLLLAACGKSAQVPLQSWLGDAMEGPTPVSALIHAATMVTAGVYLITRSGAIFNAVPDVQTVVVIVGAVTLLFGAIVGCAKDDIKKALAGSTMSQIGYMVLATGLGPIGYVFAIMHLVTHGFFKAGLFLGAGSVMHGMNDEVDMRRYGGLRKYMPVTFVTFGLGYLAIIGFPGLSGFFSKDKIIEAAFAKGGTEGWILGAVTLLGAAITAYYMTRVMVMTFFGEERWKHAKTPAPDQPGVEPAAQTHGAHDEPHPHESPKSMTIPMIVLAFGSVFAGGIFGIGDRFVKWLEPVTSFDHGNSPVAEWTVTAATIVCLLIGVGLAVAQYGRKPVPAVAPRGSLLTRAARRDLLQDDFNHVVLVRGGEHLTRSLVYLDHSLVDGVVNGTAASVGGLSGRLRKLQNGFARSYAVSMFGGAVVIIAATLLMRAV</sequence>
<reference evidence="11" key="1">
    <citation type="journal article" date="2019" name="Int. J. Syst. Evol. Microbiol.">
        <title>The Global Catalogue of Microorganisms (GCM) 10K type strain sequencing project: providing services to taxonomists for standard genome sequencing and annotation.</title>
        <authorList>
            <consortium name="The Broad Institute Genomics Platform"/>
            <consortium name="The Broad Institute Genome Sequencing Center for Infectious Disease"/>
            <person name="Wu L."/>
            <person name="Ma J."/>
        </authorList>
    </citation>
    <scope>NUCLEOTIDE SEQUENCE [LARGE SCALE GENOMIC DNA]</scope>
    <source>
        <strain evidence="11">JCM 4594</strain>
    </source>
</reference>
<dbReference type="NCBIfam" id="NF005141">
    <property type="entry name" value="PRK06590.1"/>
    <property type="match status" value="1"/>
</dbReference>
<dbReference type="NCBIfam" id="TIGR01974">
    <property type="entry name" value="NDH_I_L"/>
    <property type="match status" value="1"/>
</dbReference>
<accession>A0ABQ3AT24</accession>
<dbReference type="Pfam" id="PF00662">
    <property type="entry name" value="Proton_antipo_N"/>
    <property type="match status" value="1"/>
</dbReference>
<evidence type="ECO:0000313" key="10">
    <source>
        <dbReference type="EMBL" id="GGY65340.1"/>
    </source>
</evidence>
<evidence type="ECO:0000259" key="9">
    <source>
        <dbReference type="Pfam" id="PF00662"/>
    </source>
</evidence>
<name>A0ABQ3AT24_9ACTN</name>
<dbReference type="Proteomes" id="UP000600946">
    <property type="component" value="Unassembled WGS sequence"/>
</dbReference>
<evidence type="ECO:0000256" key="4">
    <source>
        <dbReference type="ARBA" id="ARBA00023136"/>
    </source>
</evidence>
<dbReference type="Pfam" id="PF00361">
    <property type="entry name" value="Proton_antipo_M"/>
    <property type="match status" value="1"/>
</dbReference>
<feature type="transmembrane region" description="Helical" evidence="7">
    <location>
        <begin position="372"/>
        <end position="394"/>
    </location>
</feature>
<evidence type="ECO:0000256" key="2">
    <source>
        <dbReference type="ARBA" id="ARBA00022692"/>
    </source>
</evidence>
<organism evidence="10 11">
    <name type="scientific">Streptomyces xanthochromogenes</name>
    <dbReference type="NCBI Taxonomy" id="67384"/>
    <lineage>
        <taxon>Bacteria</taxon>
        <taxon>Bacillati</taxon>
        <taxon>Actinomycetota</taxon>
        <taxon>Actinomycetes</taxon>
        <taxon>Kitasatosporales</taxon>
        <taxon>Streptomycetaceae</taxon>
        <taxon>Streptomyces</taxon>
    </lineage>
</organism>
<feature type="transmembrane region" description="Helical" evidence="7">
    <location>
        <begin position="627"/>
        <end position="645"/>
    </location>
</feature>
<keyword evidence="3 7" id="KW-1133">Transmembrane helix</keyword>
<feature type="transmembrane region" description="Helical" evidence="7">
    <location>
        <begin position="315"/>
        <end position="337"/>
    </location>
</feature>
<dbReference type="RefSeq" id="WP_190029196.1">
    <property type="nucleotide sequence ID" value="NZ_BMUU01000018.1"/>
</dbReference>
<feature type="domain" description="NADH:quinone oxidoreductase/Mrp antiporter transmembrane" evidence="8">
    <location>
        <begin position="135"/>
        <end position="420"/>
    </location>
</feature>
<evidence type="ECO:0000256" key="5">
    <source>
        <dbReference type="RuleBase" id="RU000320"/>
    </source>
</evidence>
<dbReference type="InterPro" id="IPR001750">
    <property type="entry name" value="ND/Mrp_TM"/>
</dbReference>
<proteinExistence type="predicted"/>
<feature type="transmembrane region" description="Helical" evidence="7">
    <location>
        <begin position="31"/>
        <end position="50"/>
    </location>
</feature>
<dbReference type="PANTHER" id="PTHR42829:SF2">
    <property type="entry name" value="NADH-UBIQUINONE OXIDOREDUCTASE CHAIN 5"/>
    <property type="match status" value="1"/>
</dbReference>
<dbReference type="InterPro" id="IPR018393">
    <property type="entry name" value="NADHpl_OxRdtase_5_subgr"/>
</dbReference>
<gene>
    <name evidence="10" type="primary">nuoL</name>
    <name evidence="10" type="ORF">GCM10010326_69910</name>
</gene>
<evidence type="ECO:0000256" key="3">
    <source>
        <dbReference type="ARBA" id="ARBA00022989"/>
    </source>
</evidence>
<comment type="caution">
    <text evidence="10">The sequence shown here is derived from an EMBL/GenBank/DDBJ whole genome shotgun (WGS) entry which is preliminary data.</text>
</comment>
<feature type="transmembrane region" description="Helical" evidence="7">
    <location>
        <begin position="246"/>
        <end position="266"/>
    </location>
</feature>
<dbReference type="InterPro" id="IPR001516">
    <property type="entry name" value="Proton_antipo_N"/>
</dbReference>
<keyword evidence="11" id="KW-1185">Reference proteome</keyword>
<feature type="transmembrane region" description="Helical" evidence="7">
    <location>
        <begin position="215"/>
        <end position="234"/>
    </location>
</feature>
<dbReference type="Gene3D" id="1.20.5.2700">
    <property type="match status" value="1"/>
</dbReference>
<keyword evidence="2 5" id="KW-0812">Transmembrane</keyword>
<feature type="transmembrane region" description="Helical" evidence="7">
    <location>
        <begin position="483"/>
        <end position="502"/>
    </location>
</feature>
<comment type="subcellular location">
    <subcellularLocation>
        <location evidence="1">Endomembrane system</location>
        <topology evidence="1">Multi-pass membrane protein</topology>
    </subcellularLocation>
    <subcellularLocation>
        <location evidence="5">Membrane</location>
        <topology evidence="5">Multi-pass membrane protein</topology>
    </subcellularLocation>
</comment>
<dbReference type="EMBL" id="BMUU01000018">
    <property type="protein sequence ID" value="GGY65340.1"/>
    <property type="molecule type" value="Genomic_DNA"/>
</dbReference>
<feature type="transmembrane region" description="Helical" evidence="7">
    <location>
        <begin position="118"/>
        <end position="135"/>
    </location>
</feature>
<feature type="transmembrane region" description="Helical" evidence="7">
    <location>
        <begin position="414"/>
        <end position="432"/>
    </location>
</feature>
<feature type="transmembrane region" description="Helical" evidence="7">
    <location>
        <begin position="522"/>
        <end position="544"/>
    </location>
</feature>
<feature type="transmembrane region" description="Helical" evidence="7">
    <location>
        <begin position="86"/>
        <end position="106"/>
    </location>
</feature>
<feature type="domain" description="NADH-Ubiquinone oxidoreductase (complex I) chain 5 N-terminal" evidence="9">
    <location>
        <begin position="69"/>
        <end position="119"/>
    </location>
</feature>
<dbReference type="InterPro" id="IPR003945">
    <property type="entry name" value="NU5C-like"/>
</dbReference>